<gene>
    <name evidence="1" type="ORF">MML48_9g00019684</name>
</gene>
<evidence type="ECO:0000313" key="1">
    <source>
        <dbReference type="EMBL" id="KAI4454943.1"/>
    </source>
</evidence>
<organism evidence="1 2">
    <name type="scientific">Holotrichia oblita</name>
    <name type="common">Chafer beetle</name>
    <dbReference type="NCBI Taxonomy" id="644536"/>
    <lineage>
        <taxon>Eukaryota</taxon>
        <taxon>Metazoa</taxon>
        <taxon>Ecdysozoa</taxon>
        <taxon>Arthropoda</taxon>
        <taxon>Hexapoda</taxon>
        <taxon>Insecta</taxon>
        <taxon>Pterygota</taxon>
        <taxon>Neoptera</taxon>
        <taxon>Endopterygota</taxon>
        <taxon>Coleoptera</taxon>
        <taxon>Polyphaga</taxon>
        <taxon>Scarabaeiformia</taxon>
        <taxon>Scarabaeidae</taxon>
        <taxon>Melolonthinae</taxon>
        <taxon>Holotrichia</taxon>
    </lineage>
</organism>
<evidence type="ECO:0000313" key="2">
    <source>
        <dbReference type="Proteomes" id="UP001056778"/>
    </source>
</evidence>
<sequence length="288" mass="33178">MDNVELLITLIEERPVIWDKTLEIYKNKVLRETAWREICVILKDGFEEMNEKERQEFVKIVLKKWTQVRDSWSKDIKKRKDEKKSGSSASTYKPYKYSDQLAFLKKIIDTTVGQESGETNEGVQGCVSHFEKGTENAKDIQSTKEGSTNSNIETKHEKKNSAKRKQAEVDNKIIKFLDNVDVHKQKDEHPLLHFFKSLLPIASSLTVDETLQFQAGVINLLQNIKRQRTTNYYQNLTNPTTTYYQNTGCSTTSQDSSTHQSPPPALDVQSPASNLDHMEEELLDFSHF</sequence>
<accession>A0ACB9SII7</accession>
<proteinExistence type="predicted"/>
<protein>
    <submittedName>
        <fullName evidence="1">Madf domain transcription factor</fullName>
    </submittedName>
</protein>
<keyword evidence="2" id="KW-1185">Reference proteome</keyword>
<dbReference type="Proteomes" id="UP001056778">
    <property type="component" value="Chromosome 9"/>
</dbReference>
<comment type="caution">
    <text evidence="1">The sequence shown here is derived from an EMBL/GenBank/DDBJ whole genome shotgun (WGS) entry which is preliminary data.</text>
</comment>
<reference evidence="1" key="1">
    <citation type="submission" date="2022-04" db="EMBL/GenBank/DDBJ databases">
        <title>Chromosome-scale genome assembly of Holotrichia oblita Faldermann.</title>
        <authorList>
            <person name="Rongchong L."/>
        </authorList>
    </citation>
    <scope>NUCLEOTIDE SEQUENCE</scope>
    <source>
        <strain evidence="1">81SQS9</strain>
    </source>
</reference>
<name>A0ACB9SII7_HOLOL</name>
<dbReference type="EMBL" id="CM043023">
    <property type="protein sequence ID" value="KAI4454943.1"/>
    <property type="molecule type" value="Genomic_DNA"/>
</dbReference>